<reference evidence="2" key="1">
    <citation type="submission" date="2022-11" db="UniProtKB">
        <authorList>
            <consortium name="WormBaseParasite"/>
        </authorList>
    </citation>
    <scope>IDENTIFICATION</scope>
</reference>
<organism evidence="1 2">
    <name type="scientific">Panagrolaimus sp. ES5</name>
    <dbReference type="NCBI Taxonomy" id="591445"/>
    <lineage>
        <taxon>Eukaryota</taxon>
        <taxon>Metazoa</taxon>
        <taxon>Ecdysozoa</taxon>
        <taxon>Nematoda</taxon>
        <taxon>Chromadorea</taxon>
        <taxon>Rhabditida</taxon>
        <taxon>Tylenchina</taxon>
        <taxon>Panagrolaimomorpha</taxon>
        <taxon>Panagrolaimoidea</taxon>
        <taxon>Panagrolaimidae</taxon>
        <taxon>Panagrolaimus</taxon>
    </lineage>
</organism>
<accession>A0AC34F4E4</accession>
<proteinExistence type="predicted"/>
<sequence>MTPEKFEPIIAISIGQKKMSATIQTDENGQPQQVKSPNGKTFIPPYISFVTKTARIGDGAVADYQTHPKYVVYDILKLVGKSYNEVVKDKEWGFELEKRKRSRFFDVIIETSKGKRAAHPVILLSLLFKSMLQMVEKELGKAVKVAKINLGNVSDSAIKQAVEEAAYIAGFTAVF</sequence>
<evidence type="ECO:0000313" key="1">
    <source>
        <dbReference type="Proteomes" id="UP000887579"/>
    </source>
</evidence>
<protein>
    <submittedName>
        <fullName evidence="2">Uncharacterized protein</fullName>
    </submittedName>
</protein>
<dbReference type="Proteomes" id="UP000887579">
    <property type="component" value="Unplaced"/>
</dbReference>
<evidence type="ECO:0000313" key="2">
    <source>
        <dbReference type="WBParaSite" id="ES5_v2.g11807.t1"/>
    </source>
</evidence>
<dbReference type="WBParaSite" id="ES5_v2.g11807.t1">
    <property type="protein sequence ID" value="ES5_v2.g11807.t1"/>
    <property type="gene ID" value="ES5_v2.g11807"/>
</dbReference>
<name>A0AC34F4E4_9BILA</name>